<dbReference type="InterPro" id="IPR047867">
    <property type="entry name" value="Ribosomal_uL22_bac/org-type"/>
</dbReference>
<keyword evidence="13" id="KW-1185">Reference proteome</keyword>
<dbReference type="Gene3D" id="3.90.470.10">
    <property type="entry name" value="Ribosomal protein L22/L17"/>
    <property type="match status" value="1"/>
</dbReference>
<dbReference type="InterPro" id="IPR036394">
    <property type="entry name" value="Ribosomal_uL22_sf"/>
</dbReference>
<dbReference type="PANTHER" id="PTHR13501:SF8">
    <property type="entry name" value="LARGE RIBOSOMAL SUBUNIT PROTEIN UL22M"/>
    <property type="match status" value="1"/>
</dbReference>
<accession>A0A3M9N2X9</accession>
<keyword evidence="3 7" id="KW-0694">RNA-binding</keyword>
<evidence type="ECO:0000256" key="7">
    <source>
        <dbReference type="HAMAP-Rule" id="MF_01331"/>
    </source>
</evidence>
<evidence type="ECO:0000313" key="13">
    <source>
        <dbReference type="Proteomes" id="UP000267223"/>
    </source>
</evidence>
<evidence type="ECO:0000256" key="4">
    <source>
        <dbReference type="ARBA" id="ARBA00022980"/>
    </source>
</evidence>
<name>A0A3M9N2X9_9BACT</name>
<gene>
    <name evidence="7" type="primary">rplV</name>
    <name evidence="12" type="ORF">EFY79_20570</name>
</gene>
<comment type="similarity">
    <text evidence="1 7 8">Belongs to the universal ribosomal protein uL22 family.</text>
</comment>
<dbReference type="SUPFAM" id="SSF54843">
    <property type="entry name" value="Ribosomal protein L22"/>
    <property type="match status" value="1"/>
</dbReference>
<dbReference type="NCBIfam" id="TIGR01044">
    <property type="entry name" value="rplV_bact"/>
    <property type="match status" value="1"/>
</dbReference>
<dbReference type="GO" id="GO:0019843">
    <property type="term" value="F:rRNA binding"/>
    <property type="evidence" value="ECO:0007669"/>
    <property type="project" value="UniProtKB-UniRule"/>
</dbReference>
<organism evidence="12 13">
    <name type="scientific">Hanamia caeni</name>
    <dbReference type="NCBI Taxonomy" id="2294116"/>
    <lineage>
        <taxon>Bacteria</taxon>
        <taxon>Pseudomonadati</taxon>
        <taxon>Bacteroidota</taxon>
        <taxon>Chitinophagia</taxon>
        <taxon>Chitinophagales</taxon>
        <taxon>Chitinophagaceae</taxon>
        <taxon>Hanamia</taxon>
    </lineage>
</organism>
<dbReference type="GO" id="GO:0022625">
    <property type="term" value="C:cytosolic large ribosomal subunit"/>
    <property type="evidence" value="ECO:0007669"/>
    <property type="project" value="TreeGrafter"/>
</dbReference>
<dbReference type="InterPro" id="IPR005727">
    <property type="entry name" value="Ribosomal_uL22_bac/chlpt-type"/>
</dbReference>
<evidence type="ECO:0000256" key="6">
    <source>
        <dbReference type="ARBA" id="ARBA00035207"/>
    </source>
</evidence>
<dbReference type="EMBL" id="RJJR01000027">
    <property type="protein sequence ID" value="RNI32151.1"/>
    <property type="molecule type" value="Genomic_DNA"/>
</dbReference>
<dbReference type="PANTHER" id="PTHR13501">
    <property type="entry name" value="CHLOROPLAST 50S RIBOSOMAL PROTEIN L22-RELATED"/>
    <property type="match status" value="1"/>
</dbReference>
<sequence>MEAVAKLNNYPTSPRKMRLLADLIRGLEVEKALGILQFNPKHPAVPMYKLLKSAINNWEQKNSDEKVEDAGLIVKTIMVDCGRVIKRMRPAPQGRGYRIRKRSNHVTIVVDSINGTGNGTEKKKVSKAEAAPVEEKAVAEKSTSSKTKKAAPKKAAAKKAAPKKAAKPTAKAEVEKSEKKKEDKKTTK</sequence>
<dbReference type="CDD" id="cd00336">
    <property type="entry name" value="Ribosomal_L22"/>
    <property type="match status" value="1"/>
</dbReference>
<keyword evidence="2 7" id="KW-0699">rRNA-binding</keyword>
<proteinExistence type="inferred from homology"/>
<reference evidence="12 13" key="1">
    <citation type="submission" date="2018-11" db="EMBL/GenBank/DDBJ databases">
        <title>Draft genome sequence of Ferruginibacter sp. BO-59.</title>
        <authorList>
            <person name="Im W.T."/>
        </authorList>
    </citation>
    <scope>NUCLEOTIDE SEQUENCE [LARGE SCALE GENOMIC DNA]</scope>
    <source>
        <strain evidence="12 13">BO-59</strain>
    </source>
</reference>
<evidence type="ECO:0000256" key="1">
    <source>
        <dbReference type="ARBA" id="ARBA00009451"/>
    </source>
</evidence>
<dbReference type="InterPro" id="IPR001063">
    <property type="entry name" value="Ribosomal_uL22"/>
</dbReference>
<dbReference type="GO" id="GO:0006412">
    <property type="term" value="P:translation"/>
    <property type="evidence" value="ECO:0007669"/>
    <property type="project" value="UniProtKB-UniRule"/>
</dbReference>
<keyword evidence="5 7" id="KW-0687">Ribonucleoprotein</keyword>
<evidence type="ECO:0000256" key="5">
    <source>
        <dbReference type="ARBA" id="ARBA00023274"/>
    </source>
</evidence>
<dbReference type="RefSeq" id="WP_123122643.1">
    <property type="nucleotide sequence ID" value="NZ_RJJR01000027.1"/>
</dbReference>
<feature type="compositionally biased region" description="Basic residues" evidence="11">
    <location>
        <begin position="146"/>
        <end position="166"/>
    </location>
</feature>
<feature type="compositionally biased region" description="Basic and acidic residues" evidence="11">
    <location>
        <begin position="170"/>
        <end position="188"/>
    </location>
</feature>
<evidence type="ECO:0000256" key="2">
    <source>
        <dbReference type="ARBA" id="ARBA00022730"/>
    </source>
</evidence>
<dbReference type="GO" id="GO:0003735">
    <property type="term" value="F:structural constituent of ribosome"/>
    <property type="evidence" value="ECO:0007669"/>
    <property type="project" value="InterPro"/>
</dbReference>
<evidence type="ECO:0000313" key="12">
    <source>
        <dbReference type="EMBL" id="RNI32151.1"/>
    </source>
</evidence>
<dbReference type="Pfam" id="PF00237">
    <property type="entry name" value="Ribosomal_L22"/>
    <property type="match status" value="1"/>
</dbReference>
<evidence type="ECO:0000256" key="3">
    <source>
        <dbReference type="ARBA" id="ARBA00022884"/>
    </source>
</evidence>
<evidence type="ECO:0000256" key="9">
    <source>
        <dbReference type="RuleBase" id="RU004006"/>
    </source>
</evidence>
<comment type="subunit">
    <text evidence="7 9">Part of the 50S ribosomal subunit.</text>
</comment>
<protein>
    <recommendedName>
        <fullName evidence="6 7">Large ribosomal subunit protein uL22</fullName>
    </recommendedName>
</protein>
<feature type="compositionally biased region" description="Basic and acidic residues" evidence="11">
    <location>
        <begin position="120"/>
        <end position="139"/>
    </location>
</feature>
<comment type="function">
    <text evidence="7">The globular domain of the protein is located near the polypeptide exit tunnel on the outside of the subunit, while an extended beta-hairpin is found that lines the wall of the exit tunnel in the center of the 70S ribosome.</text>
</comment>
<dbReference type="HAMAP" id="MF_01331_B">
    <property type="entry name" value="Ribosomal_uL22_B"/>
    <property type="match status" value="1"/>
</dbReference>
<dbReference type="AlphaFoldDB" id="A0A3M9N2X9"/>
<feature type="region of interest" description="Disordered" evidence="11">
    <location>
        <begin position="112"/>
        <end position="188"/>
    </location>
</feature>
<evidence type="ECO:0000256" key="10">
    <source>
        <dbReference type="RuleBase" id="RU004008"/>
    </source>
</evidence>
<dbReference type="OrthoDB" id="9805969at2"/>
<evidence type="ECO:0000256" key="11">
    <source>
        <dbReference type="SAM" id="MobiDB-lite"/>
    </source>
</evidence>
<comment type="caution">
    <text evidence="12">The sequence shown here is derived from an EMBL/GenBank/DDBJ whole genome shotgun (WGS) entry which is preliminary data.</text>
</comment>
<evidence type="ECO:0000256" key="8">
    <source>
        <dbReference type="RuleBase" id="RU004005"/>
    </source>
</evidence>
<dbReference type="Proteomes" id="UP000267223">
    <property type="component" value="Unassembled WGS sequence"/>
</dbReference>
<comment type="function">
    <text evidence="7 10">This protein binds specifically to 23S rRNA; its binding is stimulated by other ribosomal proteins, e.g., L4, L17, and L20. It is important during the early stages of 50S assembly. It makes multiple contacts with different domains of the 23S rRNA in the assembled 50S subunit and ribosome.</text>
</comment>
<keyword evidence="4 7" id="KW-0689">Ribosomal protein</keyword>